<feature type="active site" evidence="7">
    <location>
        <position position="293"/>
    </location>
</feature>
<dbReference type="Ensembl" id="ENSLAFT00000022847.2">
    <property type="protein sequence ID" value="ENSLAFP00000016706.2"/>
    <property type="gene ID" value="ENSLAFG00000023231.2"/>
</dbReference>
<dbReference type="GO" id="GO:0044346">
    <property type="term" value="P:fibroblast apoptotic process"/>
    <property type="evidence" value="ECO:0007669"/>
    <property type="project" value="Ensembl"/>
</dbReference>
<evidence type="ECO:0000256" key="3">
    <source>
        <dbReference type="ARBA" id="ARBA00022670"/>
    </source>
</evidence>
<dbReference type="PIRSF" id="PIRSF038001">
    <property type="entry name" value="Caspase_ICE"/>
    <property type="match status" value="1"/>
</dbReference>
<dbReference type="InterPro" id="IPR002398">
    <property type="entry name" value="Pept_C14"/>
</dbReference>
<evidence type="ECO:0000256" key="4">
    <source>
        <dbReference type="ARBA" id="ARBA00022801"/>
    </source>
</evidence>
<dbReference type="GO" id="GO:0070059">
    <property type="term" value="P:intrinsic apoptotic signaling pathway in response to endoplasmic reticulum stress"/>
    <property type="evidence" value="ECO:0007669"/>
    <property type="project" value="Ensembl"/>
</dbReference>
<dbReference type="SUPFAM" id="SSF47986">
    <property type="entry name" value="DEATH domain"/>
    <property type="match status" value="1"/>
</dbReference>
<dbReference type="GO" id="GO:0005783">
    <property type="term" value="C:endoplasmic reticulum"/>
    <property type="evidence" value="ECO:0007669"/>
    <property type="project" value="Ensembl"/>
</dbReference>
<dbReference type="InterPro" id="IPR001315">
    <property type="entry name" value="CARD"/>
</dbReference>
<reference evidence="12" key="3">
    <citation type="submission" date="2025-09" db="UniProtKB">
        <authorList>
            <consortium name="Ensembl"/>
        </authorList>
    </citation>
    <scope>IDENTIFICATION</scope>
    <source>
        <strain evidence="12">Isolate ISIS603380</strain>
    </source>
</reference>
<feature type="domain" description="Caspase family p10" evidence="9">
    <location>
        <begin position="325"/>
        <end position="410"/>
    </location>
</feature>
<reference evidence="12" key="2">
    <citation type="submission" date="2025-08" db="UniProtKB">
        <authorList>
            <consortium name="Ensembl"/>
        </authorList>
    </citation>
    <scope>IDENTIFICATION</scope>
    <source>
        <strain evidence="12">Isolate ISIS603380</strain>
    </source>
</reference>
<dbReference type="Pfam" id="PF00656">
    <property type="entry name" value="Peptidase_C14"/>
    <property type="match status" value="1"/>
</dbReference>
<dbReference type="GO" id="GO:0097169">
    <property type="term" value="C:AIM2 inflammasome complex"/>
    <property type="evidence" value="ECO:0007669"/>
    <property type="project" value="TreeGrafter"/>
</dbReference>
<dbReference type="PROSITE" id="PS01122">
    <property type="entry name" value="CASPASE_CYS"/>
    <property type="match status" value="1"/>
</dbReference>
<dbReference type="InterPro" id="IPR011029">
    <property type="entry name" value="DEATH-like_dom_sf"/>
</dbReference>
<gene>
    <name evidence="12" type="primary">CASP12</name>
</gene>
<evidence type="ECO:0000259" key="10">
    <source>
        <dbReference type="PROSITE" id="PS50208"/>
    </source>
</evidence>
<dbReference type="PROSITE" id="PS01121">
    <property type="entry name" value="CASPASE_HIS"/>
    <property type="match status" value="1"/>
</dbReference>
<feature type="domain" description="CARD" evidence="11">
    <location>
        <begin position="1"/>
        <end position="92"/>
    </location>
</feature>
<name>G3TNB0_LOXAF</name>
<dbReference type="PROSITE" id="PS50208">
    <property type="entry name" value="CASPASE_P20"/>
    <property type="match status" value="1"/>
</dbReference>
<organism evidence="12 13">
    <name type="scientific">Loxodonta africana</name>
    <name type="common">African elephant</name>
    <dbReference type="NCBI Taxonomy" id="9785"/>
    <lineage>
        <taxon>Eukaryota</taxon>
        <taxon>Metazoa</taxon>
        <taxon>Chordata</taxon>
        <taxon>Craniata</taxon>
        <taxon>Vertebrata</taxon>
        <taxon>Euteleostomi</taxon>
        <taxon>Mammalia</taxon>
        <taxon>Eutheria</taxon>
        <taxon>Afrotheria</taxon>
        <taxon>Proboscidea</taxon>
        <taxon>Elephantidae</taxon>
        <taxon>Loxodonta</taxon>
    </lineage>
</organism>
<proteinExistence type="inferred from homology"/>
<evidence type="ECO:0000313" key="12">
    <source>
        <dbReference type="Ensembl" id="ENSLAFP00000016706.2"/>
    </source>
</evidence>
<dbReference type="FunFam" id="3.40.50.1460:FF:000007">
    <property type="entry name" value="Caspase-1"/>
    <property type="match status" value="1"/>
</dbReference>
<dbReference type="CDD" id="cd00032">
    <property type="entry name" value="CASc"/>
    <property type="match status" value="1"/>
</dbReference>
<dbReference type="HOGENOM" id="CLU_036904_0_1_1"/>
<dbReference type="InterPro" id="IPR002138">
    <property type="entry name" value="Pept_C14_p10"/>
</dbReference>
<comment type="similarity">
    <text evidence="1 8">Belongs to the peptidase C14A family.</text>
</comment>
<keyword evidence="5" id="KW-0788">Thiol protease</keyword>
<keyword evidence="4" id="KW-0378">Hydrolase</keyword>
<dbReference type="GeneTree" id="ENSGT00940000162555"/>
<accession>G3TNB0</accession>
<dbReference type="GO" id="GO:0097264">
    <property type="term" value="P:self proteolysis"/>
    <property type="evidence" value="ECO:0007669"/>
    <property type="project" value="Ensembl"/>
</dbReference>
<dbReference type="InterPro" id="IPR015917">
    <property type="entry name" value="Pept_C14A"/>
</dbReference>
<dbReference type="Gene3D" id="3.40.50.1460">
    <property type="match status" value="1"/>
</dbReference>
<evidence type="ECO:0000313" key="13">
    <source>
        <dbReference type="Proteomes" id="UP000007646"/>
    </source>
</evidence>
<dbReference type="CDD" id="cd08325">
    <property type="entry name" value="CARD_CASP1-like"/>
    <property type="match status" value="1"/>
</dbReference>
<dbReference type="SMART" id="SM00115">
    <property type="entry name" value="CASc"/>
    <property type="match status" value="1"/>
</dbReference>
<keyword evidence="3" id="KW-0645">Protease</keyword>
<dbReference type="GO" id="GO:0050727">
    <property type="term" value="P:regulation of inflammatory response"/>
    <property type="evidence" value="ECO:0007669"/>
    <property type="project" value="TreeGrafter"/>
</dbReference>
<evidence type="ECO:0000259" key="9">
    <source>
        <dbReference type="PROSITE" id="PS50207"/>
    </source>
</evidence>
<dbReference type="OMA" id="QSNICND"/>
<evidence type="ECO:0000256" key="8">
    <source>
        <dbReference type="RuleBase" id="RU003971"/>
    </source>
</evidence>
<dbReference type="InterPro" id="IPR033139">
    <property type="entry name" value="Caspase_cys_AS"/>
</dbReference>
<dbReference type="FunCoup" id="G3TNB0">
    <property type="interactions" value="17"/>
</dbReference>
<evidence type="ECO:0000259" key="11">
    <source>
        <dbReference type="PROSITE" id="PS50209"/>
    </source>
</evidence>
<protein>
    <submittedName>
        <fullName evidence="12">Caspase 12/pseudo</fullName>
    </submittedName>
</protein>
<keyword evidence="6" id="KW-0865">Zymogen</keyword>
<dbReference type="PROSITE" id="PS50207">
    <property type="entry name" value="CASPASE_P10"/>
    <property type="match status" value="1"/>
</dbReference>
<evidence type="ECO:0000256" key="2">
    <source>
        <dbReference type="ARBA" id="ARBA00022553"/>
    </source>
</evidence>
<evidence type="ECO:0000256" key="5">
    <source>
        <dbReference type="ARBA" id="ARBA00022807"/>
    </source>
</evidence>
<evidence type="ECO:0000256" key="6">
    <source>
        <dbReference type="ARBA" id="ARBA00023145"/>
    </source>
</evidence>
<dbReference type="InterPro" id="IPR016129">
    <property type="entry name" value="Caspase_his_AS"/>
</dbReference>
<dbReference type="Proteomes" id="UP000007646">
    <property type="component" value="Unassembled WGS sequence"/>
</dbReference>
<dbReference type="GO" id="GO:0072557">
    <property type="term" value="C:IPAF inflammasome complex"/>
    <property type="evidence" value="ECO:0007669"/>
    <property type="project" value="TreeGrafter"/>
</dbReference>
<dbReference type="STRING" id="9785.ENSLAFP00000016706"/>
<dbReference type="InterPro" id="IPR001309">
    <property type="entry name" value="Pept_C14_p20"/>
</dbReference>
<dbReference type="PRINTS" id="PR00376">
    <property type="entry name" value="IL1BCENZYME"/>
</dbReference>
<dbReference type="GO" id="GO:0004197">
    <property type="term" value="F:cysteine-type endopeptidase activity"/>
    <property type="evidence" value="ECO:0007669"/>
    <property type="project" value="Ensembl"/>
</dbReference>
<dbReference type="PROSITE" id="PS50209">
    <property type="entry name" value="CARD"/>
    <property type="match status" value="1"/>
</dbReference>
<dbReference type="PANTHER" id="PTHR47901:SF6">
    <property type="entry name" value="CASPASE-12"/>
    <property type="match status" value="1"/>
</dbReference>
<evidence type="ECO:0000256" key="1">
    <source>
        <dbReference type="ARBA" id="ARBA00010134"/>
    </source>
</evidence>
<feature type="active site" evidence="7">
    <location>
        <position position="245"/>
    </location>
</feature>
<dbReference type="InParanoid" id="G3TNB0"/>
<dbReference type="GO" id="GO:0072559">
    <property type="term" value="C:NLRP3 inflammasome complex"/>
    <property type="evidence" value="ECO:0007669"/>
    <property type="project" value="TreeGrafter"/>
</dbReference>
<dbReference type="AlphaFoldDB" id="G3TNB0"/>
<keyword evidence="13" id="KW-1185">Reference proteome</keyword>
<dbReference type="PANTHER" id="PTHR47901">
    <property type="entry name" value="CASPASE RECRUITMENT DOMAIN-CONTAINING PROTEIN 18"/>
    <property type="match status" value="1"/>
</dbReference>
<dbReference type="InterPro" id="IPR011600">
    <property type="entry name" value="Pept_C14_caspase"/>
</dbReference>
<dbReference type="GO" id="GO:0042981">
    <property type="term" value="P:regulation of apoptotic process"/>
    <property type="evidence" value="ECO:0007669"/>
    <property type="project" value="InterPro"/>
</dbReference>
<dbReference type="GO" id="GO:0030968">
    <property type="term" value="P:endoplasmic reticulum unfolded protein response"/>
    <property type="evidence" value="ECO:0007669"/>
    <property type="project" value="Ensembl"/>
</dbReference>
<keyword evidence="2" id="KW-0597">Phosphoprotein</keyword>
<dbReference type="InterPro" id="IPR029030">
    <property type="entry name" value="Caspase-like_dom_sf"/>
</dbReference>
<dbReference type="FunFam" id="3.30.70.1470:FF:000003">
    <property type="entry name" value="Caspase-1"/>
    <property type="match status" value="1"/>
</dbReference>
<dbReference type="eggNOG" id="KOG3573">
    <property type="taxonomic scope" value="Eukaryota"/>
</dbReference>
<evidence type="ECO:0000256" key="7">
    <source>
        <dbReference type="PIRSR" id="PIRSR038001-1"/>
    </source>
</evidence>
<dbReference type="Pfam" id="PF00619">
    <property type="entry name" value="CARD"/>
    <property type="match status" value="1"/>
</dbReference>
<reference evidence="12 13" key="1">
    <citation type="submission" date="2009-06" db="EMBL/GenBank/DDBJ databases">
        <title>The Genome Sequence of Loxodonta africana (African elephant).</title>
        <authorList>
            <person name="Di Palma F."/>
            <person name="Heiman D."/>
            <person name="Young S."/>
            <person name="Johnson J."/>
            <person name="Lander E.S."/>
            <person name="Lindblad-Toh K."/>
        </authorList>
    </citation>
    <scope>NUCLEOTIDE SEQUENCE [LARGE SCALE GENOMIC DNA]</scope>
    <source>
        <strain evidence="12 13">Isolate ISIS603380</strain>
    </source>
</reference>
<sequence>FTAQKSSKEDPVKKVKSIAKNMLDGFFDEFIEKNVLNGEELQRLGGDINVIVNRTENLVEDITEKTQKAGKIFMDRLFNPKKQLRLKYEDENEDNEQHTSALRFSSEFQNEIEDDETVENGDLAQASFLPLTAPPETNDELMLCPPHYFQKVKTKRGNEIYPVMEKAGRTRLALIICNKEFDHLSTRDGAEIDILGMQDVLENLGYLVVVKKNLSAQEMEEELRQFAARPEHKSSDSTFLVFMSHGILDGICGKKHSSQQPDILKDDTIFRIFNNSNCKNLKDKPKIIIMQACRGEGDGIVWMTDMGEASTHSFQPSQCNIQNDAITKAHVEKDFIAFKASTPHNVSWRLDTNGSLFISQLVNCFKKYSCYYHLEEVFRKVQHSFETPNEMTQMPTIERVSMTRYFYLFPGN</sequence>
<feature type="domain" description="Caspase family p20" evidence="10">
    <location>
        <begin position="169"/>
        <end position="297"/>
    </location>
</feature>
<dbReference type="SUPFAM" id="SSF52129">
    <property type="entry name" value="Caspase-like"/>
    <property type="match status" value="1"/>
</dbReference>